<proteinExistence type="predicted"/>
<gene>
    <name evidence="1" type="primary">NCL1_28415</name>
    <name evidence="1" type="ORF">TNCV_960871</name>
</gene>
<organism evidence="1 2">
    <name type="scientific">Trichonephila clavipes</name>
    <name type="common">Golden silk orbweaver</name>
    <name type="synonym">Nephila clavipes</name>
    <dbReference type="NCBI Taxonomy" id="2585209"/>
    <lineage>
        <taxon>Eukaryota</taxon>
        <taxon>Metazoa</taxon>
        <taxon>Ecdysozoa</taxon>
        <taxon>Arthropoda</taxon>
        <taxon>Chelicerata</taxon>
        <taxon>Arachnida</taxon>
        <taxon>Araneae</taxon>
        <taxon>Araneomorphae</taxon>
        <taxon>Entelegynae</taxon>
        <taxon>Araneoidea</taxon>
        <taxon>Nephilidae</taxon>
        <taxon>Trichonephila</taxon>
    </lineage>
</organism>
<dbReference type="EMBL" id="BMAU01021252">
    <property type="protein sequence ID" value="GFY05391.1"/>
    <property type="molecule type" value="Genomic_DNA"/>
</dbReference>
<dbReference type="AlphaFoldDB" id="A0A8X6SBE2"/>
<evidence type="ECO:0000313" key="2">
    <source>
        <dbReference type="Proteomes" id="UP000887159"/>
    </source>
</evidence>
<evidence type="ECO:0000313" key="1">
    <source>
        <dbReference type="EMBL" id="GFY05391.1"/>
    </source>
</evidence>
<name>A0A8X6SBE2_TRICX</name>
<comment type="caution">
    <text evidence="1">The sequence shown here is derived from an EMBL/GenBank/DDBJ whole genome shotgun (WGS) entry which is preliminary data.</text>
</comment>
<accession>A0A8X6SBE2</accession>
<reference evidence="1" key="1">
    <citation type="submission" date="2020-08" db="EMBL/GenBank/DDBJ databases">
        <title>Multicomponent nature underlies the extraordinary mechanical properties of spider dragline silk.</title>
        <authorList>
            <person name="Kono N."/>
            <person name="Nakamura H."/>
            <person name="Mori M."/>
            <person name="Yoshida Y."/>
            <person name="Ohtoshi R."/>
            <person name="Malay A.D."/>
            <person name="Moran D.A.P."/>
            <person name="Tomita M."/>
            <person name="Numata K."/>
            <person name="Arakawa K."/>
        </authorList>
    </citation>
    <scope>NUCLEOTIDE SEQUENCE</scope>
</reference>
<protein>
    <submittedName>
        <fullName evidence="1">Uncharacterized protein</fullName>
    </submittedName>
</protein>
<keyword evidence="2" id="KW-1185">Reference proteome</keyword>
<sequence length="219" mass="24568">MPSLRDGNVIETLLMTAQINTDFVNHPVPSTTEPSTSLVRVGTDACNKDYDFRKNAWPRKPSGQSIRSRVACHEFESSTTRDPPCRGAMHVKSVESSNVLRLGDSDEGSEKASPVFEYLFHLRKSQRLNGAVIPLGKKWAFLEILPWSWESRPQDIRDTSQTMMLSLPNITVAPMQSCPTSAKPRYLHPHRKARFITTKKNFAPLQSTLRILGSDGCLT</sequence>
<dbReference type="Proteomes" id="UP000887159">
    <property type="component" value="Unassembled WGS sequence"/>
</dbReference>